<sequence length="522" mass="57390">MKESRRTFLKKISTLASVALAGGGLGSSVFAKEEDIKWDESWDVVVVGSGFAGSAALCEAIDMGVKTLMIEKMPVLGGNSAINGGAFAIVGSPHQKRKNVEDSYELYVKDIKKAGLNLNQVDLVETIAKNGYDAYKFTVERGVVYRDDLGHFGGHSVPRTIWPEINSGGKITIPLQEYAQQKGALIRTRVIFDDLILNDKGQVIGIKVRENYDFNYDKSVDEEDNKSGVTKFYRVYGGVVMASGGFSYDIKFRQEMDPTITPDLDCTNHYGATAYTLKNLMKNNVQTVDLNWIQLGPWGSPDEKGFGIAPVFAIPAFAYGIMVDARTGKRFINELADRKIRADAILKINKNPDGSLTHPVVICDSVGATGTTKANVYRGLHKNVIKKFDSIEELAQFYSIPYEGLKKSIDDYNSYVKSGKDLEMDKPFFKLDGKVVDISKPPFYAWRALPKVHHTMGGVKIDTEARVYDKQNNIIQGLFAAGEFVGGPHGASRLGSCAIPDCIVFGRIAAKNAAQRSMQVRG</sequence>
<dbReference type="InterPro" id="IPR010960">
    <property type="entry name" value="Flavocytochrome_c"/>
</dbReference>
<feature type="signal peptide" evidence="5">
    <location>
        <begin position="1"/>
        <end position="31"/>
    </location>
</feature>
<dbReference type="RefSeq" id="WP_039662909.1">
    <property type="nucleotide sequence ID" value="NZ_CP007772.1"/>
</dbReference>
<keyword evidence="5" id="KW-0732">Signal</keyword>
<evidence type="ECO:0000259" key="6">
    <source>
        <dbReference type="Pfam" id="PF00890"/>
    </source>
</evidence>
<organism evidence="7 8">
    <name type="scientific">Campylobacter subantarcticus LMG 24374</name>
    <dbReference type="NCBI Taxonomy" id="1388751"/>
    <lineage>
        <taxon>Bacteria</taxon>
        <taxon>Pseudomonadati</taxon>
        <taxon>Campylobacterota</taxon>
        <taxon>Epsilonproteobacteria</taxon>
        <taxon>Campylobacterales</taxon>
        <taxon>Campylobacteraceae</taxon>
        <taxon>Campylobacter</taxon>
    </lineage>
</organism>
<dbReference type="KEGG" id="csm:CSUB8521_0387"/>
<dbReference type="OrthoDB" id="9806724at2"/>
<dbReference type="NCBIfam" id="TIGR01813">
    <property type="entry name" value="flavo_cyto_c"/>
    <property type="match status" value="1"/>
</dbReference>
<dbReference type="InterPro" id="IPR050315">
    <property type="entry name" value="FAD-oxidoreductase_2"/>
</dbReference>
<dbReference type="PROSITE" id="PS51318">
    <property type="entry name" value="TAT"/>
    <property type="match status" value="1"/>
</dbReference>
<dbReference type="PANTHER" id="PTHR43400:SF7">
    <property type="entry name" value="FAD-DEPENDENT OXIDOREDUCTASE 2 FAD BINDING DOMAIN-CONTAINING PROTEIN"/>
    <property type="match status" value="1"/>
</dbReference>
<dbReference type="Gene3D" id="3.90.700.10">
    <property type="entry name" value="Succinate dehydrogenase/fumarate reductase flavoprotein, catalytic domain"/>
    <property type="match status" value="1"/>
</dbReference>
<dbReference type="EMBL" id="CP007772">
    <property type="protein sequence ID" value="AJC90271.1"/>
    <property type="molecule type" value="Genomic_DNA"/>
</dbReference>
<keyword evidence="4 5" id="KW-0560">Oxidoreductase</keyword>
<reference evidence="7 8" key="1">
    <citation type="journal article" date="2014" name="Genome Biol. Evol.">
        <title>Comparative Genomics of the Campylobacter lari Group.</title>
        <authorList>
            <person name="Miller W.G."/>
            <person name="Yee E."/>
            <person name="Chapman M.H."/>
            <person name="Smith T.P."/>
            <person name="Bono J.L."/>
            <person name="Huynh S."/>
            <person name="Parker C.T."/>
            <person name="Vandamme P."/>
            <person name="Luong K."/>
            <person name="Korlach J."/>
        </authorList>
    </citation>
    <scope>NUCLEOTIDE SEQUENCE [LARGE SCALE GENOMIC DNA]</scope>
    <source>
        <strain evidence="7 8">LMG 24374</strain>
    </source>
</reference>
<keyword evidence="2 5" id="KW-0285">Flavoprotein</keyword>
<feature type="domain" description="FAD-dependent oxidoreductase 2 FAD-binding" evidence="6">
    <location>
        <begin position="43"/>
        <end position="498"/>
    </location>
</feature>
<name>A0A0A8H859_9BACT</name>
<dbReference type="SUPFAM" id="SSF56425">
    <property type="entry name" value="Succinate dehydrogenase/fumarate reductase flavoprotein, catalytic domain"/>
    <property type="match status" value="1"/>
</dbReference>
<protein>
    <submittedName>
        <fullName evidence="7">Flavocytochrome c</fullName>
    </submittedName>
</protein>
<evidence type="ECO:0000256" key="4">
    <source>
        <dbReference type="ARBA" id="ARBA00023002"/>
    </source>
</evidence>
<dbReference type="InterPro" id="IPR006311">
    <property type="entry name" value="TAT_signal"/>
</dbReference>
<dbReference type="InterPro" id="IPR003953">
    <property type="entry name" value="FAD-dep_OxRdtase_2_FAD-bd"/>
</dbReference>
<dbReference type="Gene3D" id="3.50.50.60">
    <property type="entry name" value="FAD/NAD(P)-binding domain"/>
    <property type="match status" value="1"/>
</dbReference>
<dbReference type="AlphaFoldDB" id="A0A0A8H859"/>
<evidence type="ECO:0000313" key="7">
    <source>
        <dbReference type="EMBL" id="AJC90271.1"/>
    </source>
</evidence>
<dbReference type="PANTHER" id="PTHR43400">
    <property type="entry name" value="FUMARATE REDUCTASE"/>
    <property type="match status" value="1"/>
</dbReference>
<evidence type="ECO:0000313" key="8">
    <source>
        <dbReference type="Proteomes" id="UP000031135"/>
    </source>
</evidence>
<dbReference type="GO" id="GO:0010181">
    <property type="term" value="F:FMN binding"/>
    <property type="evidence" value="ECO:0007669"/>
    <property type="project" value="InterPro"/>
</dbReference>
<evidence type="ECO:0000256" key="3">
    <source>
        <dbReference type="ARBA" id="ARBA00022827"/>
    </source>
</evidence>
<accession>A0A0A8H859</accession>
<evidence type="ECO:0000256" key="5">
    <source>
        <dbReference type="RuleBase" id="RU366062"/>
    </source>
</evidence>
<proteinExistence type="inferred from homology"/>
<keyword evidence="3 5" id="KW-0274">FAD</keyword>
<comment type="cofactor">
    <cofactor evidence="1">
        <name>FAD</name>
        <dbReference type="ChEBI" id="CHEBI:57692"/>
    </cofactor>
</comment>
<dbReference type="Pfam" id="PF00890">
    <property type="entry name" value="FAD_binding_2"/>
    <property type="match status" value="1"/>
</dbReference>
<dbReference type="GO" id="GO:0016491">
    <property type="term" value="F:oxidoreductase activity"/>
    <property type="evidence" value="ECO:0007669"/>
    <property type="project" value="UniProtKB-KW"/>
</dbReference>
<dbReference type="Proteomes" id="UP000031135">
    <property type="component" value="Chromosome"/>
</dbReference>
<feature type="chain" id="PRO_5022267774" evidence="5">
    <location>
        <begin position="32"/>
        <end position="522"/>
    </location>
</feature>
<dbReference type="InterPro" id="IPR027477">
    <property type="entry name" value="Succ_DH/fumarate_Rdtase_cat_sf"/>
</dbReference>
<comment type="similarity">
    <text evidence="5">Belongs to the FAD-dependent oxidoreductase 2 family. FRD/SDH subfamily.</text>
</comment>
<gene>
    <name evidence="7" type="ORF">CSUB8521_0387</name>
</gene>
<dbReference type="HOGENOM" id="CLU_011398_4_5_7"/>
<evidence type="ECO:0000256" key="2">
    <source>
        <dbReference type="ARBA" id="ARBA00022630"/>
    </source>
</evidence>
<dbReference type="InterPro" id="IPR036188">
    <property type="entry name" value="FAD/NAD-bd_sf"/>
</dbReference>
<evidence type="ECO:0000256" key="1">
    <source>
        <dbReference type="ARBA" id="ARBA00001974"/>
    </source>
</evidence>
<dbReference type="SUPFAM" id="SSF51905">
    <property type="entry name" value="FAD/NAD(P)-binding domain"/>
    <property type="match status" value="1"/>
</dbReference>